<dbReference type="InterPro" id="IPR027359">
    <property type="entry name" value="Volt_channel_dom_sf"/>
</dbReference>
<accession>A0ABP8ZP04</accession>
<dbReference type="Pfam" id="PF00520">
    <property type="entry name" value="Ion_trans"/>
    <property type="match status" value="1"/>
</dbReference>
<dbReference type="PANTHER" id="PTHR10037:SF62">
    <property type="entry name" value="SODIUM CHANNEL PROTEIN 60E"/>
    <property type="match status" value="1"/>
</dbReference>
<keyword evidence="2 5" id="KW-0812">Transmembrane</keyword>
<feature type="domain" description="Ion transport" evidence="6">
    <location>
        <begin position="27"/>
        <end position="245"/>
    </location>
</feature>
<keyword evidence="8" id="KW-1185">Reference proteome</keyword>
<keyword evidence="4 5" id="KW-0472">Membrane</keyword>
<feature type="transmembrane region" description="Helical" evidence="5">
    <location>
        <begin position="25"/>
        <end position="45"/>
    </location>
</feature>
<protein>
    <recommendedName>
        <fullName evidence="6">Ion transport domain-containing protein</fullName>
    </recommendedName>
</protein>
<name>A0ABP8ZP04_9ACTN</name>
<evidence type="ECO:0000256" key="1">
    <source>
        <dbReference type="ARBA" id="ARBA00004141"/>
    </source>
</evidence>
<dbReference type="InterPro" id="IPR043203">
    <property type="entry name" value="VGCC_Ca_Na"/>
</dbReference>
<dbReference type="Gene3D" id="1.10.287.70">
    <property type="match status" value="1"/>
</dbReference>
<feature type="transmembrane region" description="Helical" evidence="5">
    <location>
        <begin position="183"/>
        <end position="207"/>
    </location>
</feature>
<keyword evidence="3 5" id="KW-1133">Transmembrane helix</keyword>
<comment type="subcellular location">
    <subcellularLocation>
        <location evidence="1">Membrane</location>
        <topology evidence="1">Multi-pass membrane protein</topology>
    </subcellularLocation>
</comment>
<comment type="caution">
    <text evidence="7">The sequence shown here is derived from an EMBL/GenBank/DDBJ whole genome shotgun (WGS) entry which is preliminary data.</text>
</comment>
<evidence type="ECO:0000256" key="5">
    <source>
        <dbReference type="SAM" id="Phobius"/>
    </source>
</evidence>
<dbReference type="InterPro" id="IPR005821">
    <property type="entry name" value="Ion_trans_dom"/>
</dbReference>
<evidence type="ECO:0000256" key="4">
    <source>
        <dbReference type="ARBA" id="ARBA00023136"/>
    </source>
</evidence>
<sequence>MSIDSPTAAPLREVVAAHARRVTDAGWFSATAVAAILLNAALLGAETYAGFARDWSVQLGRAEELLLGLFTAELALRAVAHADRPSAFFRNPWNLFDAAVVLCALLPFAGDNTTVLRLVRLARVIRTARFLPQLRIIVTALGKSIPGAVSFLMVGTLLLYLYAMLGWAAFADDDPEHYGSLGRAALTLFVLMTLDGLGDALYGGLLISPWAAVYYASYVLLSAFLMVNLLIGVVIDSLARAREAEEARRSPAAVAARGEELREALAAVRAGLDDMERLLPQVPAQPDRTRLPQGP</sequence>
<proteinExistence type="predicted"/>
<dbReference type="SUPFAM" id="SSF81324">
    <property type="entry name" value="Voltage-gated potassium channels"/>
    <property type="match status" value="1"/>
</dbReference>
<gene>
    <name evidence="7" type="ORF">GCM10023329_04290</name>
</gene>
<organism evidence="7 8">
    <name type="scientific">Streptomyces sanyensis</name>
    <dbReference type="NCBI Taxonomy" id="568869"/>
    <lineage>
        <taxon>Bacteria</taxon>
        <taxon>Bacillati</taxon>
        <taxon>Actinomycetota</taxon>
        <taxon>Actinomycetes</taxon>
        <taxon>Kitasatosporales</taxon>
        <taxon>Streptomycetaceae</taxon>
        <taxon>Streptomyces</taxon>
    </lineage>
</organism>
<evidence type="ECO:0000256" key="2">
    <source>
        <dbReference type="ARBA" id="ARBA00022692"/>
    </source>
</evidence>
<dbReference type="Gene3D" id="1.20.120.350">
    <property type="entry name" value="Voltage-gated potassium channels. Chain C"/>
    <property type="match status" value="1"/>
</dbReference>
<dbReference type="EMBL" id="BAABJV010000001">
    <property type="protein sequence ID" value="GAA4762012.1"/>
    <property type="molecule type" value="Genomic_DNA"/>
</dbReference>
<evidence type="ECO:0000313" key="7">
    <source>
        <dbReference type="EMBL" id="GAA4762012.1"/>
    </source>
</evidence>
<feature type="transmembrane region" description="Helical" evidence="5">
    <location>
        <begin position="213"/>
        <end position="239"/>
    </location>
</feature>
<evidence type="ECO:0000259" key="6">
    <source>
        <dbReference type="Pfam" id="PF00520"/>
    </source>
</evidence>
<feature type="transmembrane region" description="Helical" evidence="5">
    <location>
        <begin position="148"/>
        <end position="171"/>
    </location>
</feature>
<dbReference type="Proteomes" id="UP001501147">
    <property type="component" value="Unassembled WGS sequence"/>
</dbReference>
<evidence type="ECO:0000313" key="8">
    <source>
        <dbReference type="Proteomes" id="UP001501147"/>
    </source>
</evidence>
<dbReference type="PANTHER" id="PTHR10037">
    <property type="entry name" value="VOLTAGE-GATED CATION CHANNEL CALCIUM AND SODIUM"/>
    <property type="match status" value="1"/>
</dbReference>
<reference evidence="8" key="1">
    <citation type="journal article" date="2019" name="Int. J. Syst. Evol. Microbiol.">
        <title>The Global Catalogue of Microorganisms (GCM) 10K type strain sequencing project: providing services to taxonomists for standard genome sequencing and annotation.</title>
        <authorList>
            <consortium name="The Broad Institute Genomics Platform"/>
            <consortium name="The Broad Institute Genome Sequencing Center for Infectious Disease"/>
            <person name="Wu L."/>
            <person name="Ma J."/>
        </authorList>
    </citation>
    <scope>NUCLEOTIDE SEQUENCE [LARGE SCALE GENOMIC DNA]</scope>
    <source>
        <strain evidence="8">JCM 18324</strain>
    </source>
</reference>
<dbReference type="RefSeq" id="WP_345608717.1">
    <property type="nucleotide sequence ID" value="NZ_BAABJV010000001.1"/>
</dbReference>
<evidence type="ECO:0000256" key="3">
    <source>
        <dbReference type="ARBA" id="ARBA00022989"/>
    </source>
</evidence>